<keyword evidence="1" id="KW-0472">Membrane</keyword>
<keyword evidence="1" id="KW-1133">Transmembrane helix</keyword>
<gene>
    <name evidence="2" type="ORF">BDV35DRAFT_349386</name>
</gene>
<protein>
    <submittedName>
        <fullName evidence="2">Uncharacterized protein</fullName>
    </submittedName>
</protein>
<feature type="transmembrane region" description="Helical" evidence="1">
    <location>
        <begin position="20"/>
        <end position="38"/>
    </location>
</feature>
<organism evidence="2">
    <name type="scientific">Aspergillus flavus</name>
    <dbReference type="NCBI Taxonomy" id="5059"/>
    <lineage>
        <taxon>Eukaryota</taxon>
        <taxon>Fungi</taxon>
        <taxon>Dikarya</taxon>
        <taxon>Ascomycota</taxon>
        <taxon>Pezizomycotina</taxon>
        <taxon>Eurotiomycetes</taxon>
        <taxon>Eurotiomycetidae</taxon>
        <taxon>Eurotiales</taxon>
        <taxon>Aspergillaceae</taxon>
        <taxon>Aspergillus</taxon>
        <taxon>Aspergillus subgen. Circumdati</taxon>
    </lineage>
</organism>
<evidence type="ECO:0000256" key="1">
    <source>
        <dbReference type="SAM" id="Phobius"/>
    </source>
</evidence>
<proteinExistence type="predicted"/>
<feature type="transmembrane region" description="Helical" evidence="1">
    <location>
        <begin position="45"/>
        <end position="65"/>
    </location>
</feature>
<keyword evidence="1" id="KW-0812">Transmembrane</keyword>
<name>A0A5N6H168_ASPFL</name>
<dbReference type="AlphaFoldDB" id="A0A5N6H168"/>
<evidence type="ECO:0000313" key="2">
    <source>
        <dbReference type="EMBL" id="KAB8247958.1"/>
    </source>
</evidence>
<accession>A0A5N6H168</accession>
<dbReference type="EMBL" id="ML734584">
    <property type="protein sequence ID" value="KAB8247958.1"/>
    <property type="molecule type" value="Genomic_DNA"/>
</dbReference>
<reference evidence="2" key="1">
    <citation type="submission" date="2019-04" db="EMBL/GenBank/DDBJ databases">
        <title>Friends and foes A comparative genomics study of 23 Aspergillus species from section Flavi.</title>
        <authorList>
            <consortium name="DOE Joint Genome Institute"/>
            <person name="Kjaerbolling I."/>
            <person name="Vesth T."/>
            <person name="Frisvad J.C."/>
            <person name="Nybo J.L."/>
            <person name="Theobald S."/>
            <person name="Kildgaard S."/>
            <person name="Isbrandt T."/>
            <person name="Kuo A."/>
            <person name="Sato A."/>
            <person name="Lyhne E.K."/>
            <person name="Kogle M.E."/>
            <person name="Wiebenga A."/>
            <person name="Kun R.S."/>
            <person name="Lubbers R.J."/>
            <person name="Makela M.R."/>
            <person name="Barry K."/>
            <person name="Chovatia M."/>
            <person name="Clum A."/>
            <person name="Daum C."/>
            <person name="Haridas S."/>
            <person name="He G."/>
            <person name="LaButti K."/>
            <person name="Lipzen A."/>
            <person name="Mondo S."/>
            <person name="Riley R."/>
            <person name="Salamov A."/>
            <person name="Simmons B.A."/>
            <person name="Magnuson J.K."/>
            <person name="Henrissat B."/>
            <person name="Mortensen U.H."/>
            <person name="Larsen T.O."/>
            <person name="Devries R.P."/>
            <person name="Grigoriev I.V."/>
            <person name="Machida M."/>
            <person name="Baker S.E."/>
            <person name="Andersen M.R."/>
        </authorList>
    </citation>
    <scope>NUCLEOTIDE SEQUENCE [LARGE SCALE GENOMIC DNA]</scope>
    <source>
        <strain evidence="2">CBS 121.62</strain>
    </source>
</reference>
<sequence>MATNPRLVYKTTDSLPCGLITVYLGCDGFLGMVTCWFLRLGFGPIVLLYLHTFGMALIMTVFFSWNMTSCHAMLYTGLVGSSRVKV</sequence>
<dbReference type="Proteomes" id="UP000325434">
    <property type="component" value="Unassembled WGS sequence"/>
</dbReference>